<keyword evidence="2" id="KW-0472">Membrane</keyword>
<dbReference type="EMBL" id="JBBXMP010000095">
    <property type="protein sequence ID" value="KAL0062826.1"/>
    <property type="molecule type" value="Genomic_DNA"/>
</dbReference>
<proteinExistence type="predicted"/>
<feature type="region of interest" description="Disordered" evidence="1">
    <location>
        <begin position="152"/>
        <end position="228"/>
    </location>
</feature>
<gene>
    <name evidence="3" type="ORF">AAF712_010280</name>
</gene>
<evidence type="ECO:0000313" key="3">
    <source>
        <dbReference type="EMBL" id="KAL0062826.1"/>
    </source>
</evidence>
<feature type="compositionally biased region" description="Polar residues" evidence="1">
    <location>
        <begin position="152"/>
        <end position="184"/>
    </location>
</feature>
<accession>A0ABR2ZMD7</accession>
<keyword evidence="4" id="KW-1185">Reference proteome</keyword>
<evidence type="ECO:0000256" key="2">
    <source>
        <dbReference type="SAM" id="Phobius"/>
    </source>
</evidence>
<organism evidence="3 4">
    <name type="scientific">Marasmius tenuissimus</name>
    <dbReference type="NCBI Taxonomy" id="585030"/>
    <lineage>
        <taxon>Eukaryota</taxon>
        <taxon>Fungi</taxon>
        <taxon>Dikarya</taxon>
        <taxon>Basidiomycota</taxon>
        <taxon>Agaricomycotina</taxon>
        <taxon>Agaricomycetes</taxon>
        <taxon>Agaricomycetidae</taxon>
        <taxon>Agaricales</taxon>
        <taxon>Marasmiineae</taxon>
        <taxon>Marasmiaceae</taxon>
        <taxon>Marasmius</taxon>
    </lineage>
</organism>
<name>A0ABR2ZMD7_9AGAR</name>
<reference evidence="3 4" key="1">
    <citation type="submission" date="2024-05" db="EMBL/GenBank/DDBJ databases">
        <title>A draft genome resource for the thread blight pathogen Marasmius tenuissimus strain MS-2.</title>
        <authorList>
            <person name="Yulfo-Soto G.E."/>
            <person name="Baruah I.K."/>
            <person name="Amoako-Attah I."/>
            <person name="Bukari Y."/>
            <person name="Meinhardt L.W."/>
            <person name="Bailey B.A."/>
            <person name="Cohen S.P."/>
        </authorList>
    </citation>
    <scope>NUCLEOTIDE SEQUENCE [LARGE SCALE GENOMIC DNA]</scope>
    <source>
        <strain evidence="3 4">MS-2</strain>
    </source>
</reference>
<feature type="transmembrane region" description="Helical" evidence="2">
    <location>
        <begin position="232"/>
        <end position="255"/>
    </location>
</feature>
<comment type="caution">
    <text evidence="3">The sequence shown here is derived from an EMBL/GenBank/DDBJ whole genome shotgun (WGS) entry which is preliminary data.</text>
</comment>
<keyword evidence="2" id="KW-0812">Transmembrane</keyword>
<evidence type="ECO:0000313" key="4">
    <source>
        <dbReference type="Proteomes" id="UP001437256"/>
    </source>
</evidence>
<sequence>MTDLRPRLANCVIRELVQCFSVDGIPDQVTQNQVVSLTWHWGTTDPTRVMIAHTFPNEDVAGIITPSVTVDTTTTQGVLTFTFPDGGKTKSMVAYDLDRVEYNSLVKVAQPRPYTSNYRPCPWFIPTSNNQLDLGSNYTAYHGVAILRRTSSTPDSTISAAQSTTPIAITRGSNRDSGSATAGPTTFEAGNMPHEGDTAGPESGKSTPLSSAPPQSDESPQSRPPPAKRQDIATIIGATIGSLASIILILFFIFCRRRQGKHGRSLLPEKPEAFHGEKMIKKRAENPLQQRDTAHRRDSYPEASLTTTFVLRSPRCFDDNGSASSSISASERISEATFESSDYTSYTISETESEADVISTIKSTSTEITHEYITPRTDRQMEIERKIFELQSQMIRLSDRSGSSEIDSPTPMSMDPEIIKLRERIVRLEELRGEGWAMELTEEVPLEMLY</sequence>
<dbReference type="Proteomes" id="UP001437256">
    <property type="component" value="Unassembled WGS sequence"/>
</dbReference>
<keyword evidence="2" id="KW-1133">Transmembrane helix</keyword>
<protein>
    <submittedName>
        <fullName evidence="3">Uncharacterized protein</fullName>
    </submittedName>
</protein>
<evidence type="ECO:0000256" key="1">
    <source>
        <dbReference type="SAM" id="MobiDB-lite"/>
    </source>
</evidence>
<feature type="compositionally biased region" description="Polar residues" evidence="1">
    <location>
        <begin position="204"/>
        <end position="221"/>
    </location>
</feature>